<evidence type="ECO:0000256" key="6">
    <source>
        <dbReference type="ARBA" id="ARBA00023136"/>
    </source>
</evidence>
<keyword evidence="3" id="KW-0813">Transport</keyword>
<dbReference type="GO" id="GO:0015562">
    <property type="term" value="F:efflux transmembrane transporter activity"/>
    <property type="evidence" value="ECO:0007669"/>
    <property type="project" value="InterPro"/>
</dbReference>
<dbReference type="GO" id="GO:0015288">
    <property type="term" value="F:porin activity"/>
    <property type="evidence" value="ECO:0007669"/>
    <property type="project" value="TreeGrafter"/>
</dbReference>
<reference evidence="9 10" key="1">
    <citation type="submission" date="2017-05" db="EMBL/GenBank/DDBJ databases">
        <title>Genomic insights into alkan degradation activity of Oleiphilus messinensis.</title>
        <authorList>
            <person name="Kozyavkin S.A."/>
            <person name="Slesarev A.I."/>
            <person name="Golyshin P.N."/>
            <person name="Korzhenkov A."/>
            <person name="Golyshina O.N."/>
            <person name="Toshchakov S.V."/>
        </authorList>
    </citation>
    <scope>NUCLEOTIDE SEQUENCE [LARGE SCALE GENOMIC DNA]</scope>
    <source>
        <strain evidence="9 10">ME102</strain>
    </source>
</reference>
<dbReference type="SUPFAM" id="SSF56954">
    <property type="entry name" value="Outer membrane efflux proteins (OEP)"/>
    <property type="match status" value="1"/>
</dbReference>
<comment type="subcellular location">
    <subcellularLocation>
        <location evidence="1">Cell outer membrane</location>
    </subcellularLocation>
</comment>
<keyword evidence="6" id="KW-0472">Membrane</keyword>
<dbReference type="KEGG" id="ome:OLMES_0759"/>
<proteinExistence type="inferred from homology"/>
<dbReference type="Pfam" id="PF02321">
    <property type="entry name" value="OEP"/>
    <property type="match status" value="2"/>
</dbReference>
<dbReference type="InterPro" id="IPR051906">
    <property type="entry name" value="TolC-like"/>
</dbReference>
<comment type="similarity">
    <text evidence="2">Belongs to the outer membrane factor (OMF) (TC 1.B.17) family.</text>
</comment>
<evidence type="ECO:0000256" key="2">
    <source>
        <dbReference type="ARBA" id="ARBA00007613"/>
    </source>
</evidence>
<dbReference type="OrthoDB" id="9813458at2"/>
<evidence type="ECO:0000256" key="7">
    <source>
        <dbReference type="ARBA" id="ARBA00023237"/>
    </source>
</evidence>
<evidence type="ECO:0000256" key="4">
    <source>
        <dbReference type="ARBA" id="ARBA00022452"/>
    </source>
</evidence>
<keyword evidence="10" id="KW-1185">Reference proteome</keyword>
<dbReference type="AlphaFoldDB" id="A0A1Y0I370"/>
<organism evidence="9 10">
    <name type="scientific">Oleiphilus messinensis</name>
    <dbReference type="NCBI Taxonomy" id="141451"/>
    <lineage>
        <taxon>Bacteria</taxon>
        <taxon>Pseudomonadati</taxon>
        <taxon>Pseudomonadota</taxon>
        <taxon>Gammaproteobacteria</taxon>
        <taxon>Oceanospirillales</taxon>
        <taxon>Oleiphilaceae</taxon>
        <taxon>Oleiphilus</taxon>
    </lineage>
</organism>
<dbReference type="InterPro" id="IPR010130">
    <property type="entry name" value="T1SS_OMP_TolC"/>
</dbReference>
<dbReference type="InterPro" id="IPR003423">
    <property type="entry name" value="OMP_efflux"/>
</dbReference>
<name>A0A1Y0I370_9GAMM</name>
<evidence type="ECO:0000256" key="5">
    <source>
        <dbReference type="ARBA" id="ARBA00022692"/>
    </source>
</evidence>
<evidence type="ECO:0000313" key="10">
    <source>
        <dbReference type="Proteomes" id="UP000196027"/>
    </source>
</evidence>
<gene>
    <name evidence="9" type="ORF">OLMES_0759</name>
</gene>
<dbReference type="GO" id="GO:1990281">
    <property type="term" value="C:efflux pump complex"/>
    <property type="evidence" value="ECO:0007669"/>
    <property type="project" value="TreeGrafter"/>
</dbReference>
<keyword evidence="5" id="KW-0812">Transmembrane</keyword>
<dbReference type="RefSeq" id="WP_087460014.1">
    <property type="nucleotide sequence ID" value="NZ_CP021425.1"/>
</dbReference>
<feature type="chain" id="PRO_5013027859" evidence="8">
    <location>
        <begin position="24"/>
        <end position="437"/>
    </location>
</feature>
<dbReference type="Gene3D" id="1.20.1600.10">
    <property type="entry name" value="Outer membrane efflux proteins (OEP)"/>
    <property type="match status" value="1"/>
</dbReference>
<keyword evidence="8" id="KW-0732">Signal</keyword>
<dbReference type="GO" id="GO:0009279">
    <property type="term" value="C:cell outer membrane"/>
    <property type="evidence" value="ECO:0007669"/>
    <property type="project" value="UniProtKB-SubCell"/>
</dbReference>
<sequence>MRKPLALLMCLGTSTLFSHSALAIDLSTAYSKAVKYDSALAASRARLEAETEGEAQAKAGLLPQVSLGASASHQDIDSDNNNDDSYRTSGYSLSLSQPLFRAQNWYQYTTSQKNTQIAIAQFEKSQQDLILNVATAYFNVLRAQDNLTTAQSAEAAFKRQWEQAKERFDVGLIAITEVHEAKATYDASITARIQASSSVNIAFENLNRLTGERATDIATLAADFPVKQPEPTDTQAWIDRALQDNLSVRASQYTLDTVKEQLRTEKAGHYPTLDLVASYDNSDTTGAALDDTKNNASIGLSFNLPLYQGGGTQASIRRARYLVEEARQNLETLRRNTQLDTSSLFLSVITDIQTVQSQKQLIVSRESALEATRAGYSVGTRNIVEVLDAERNYYSALRDYANARYDYVIDSLTLKQAAGSLNPQDINDLNRWLKSAN</sequence>
<dbReference type="PANTHER" id="PTHR30026:SF20">
    <property type="entry name" value="OUTER MEMBRANE PROTEIN TOLC"/>
    <property type="match status" value="1"/>
</dbReference>
<keyword evidence="4" id="KW-1134">Transmembrane beta strand</keyword>
<evidence type="ECO:0000313" key="9">
    <source>
        <dbReference type="EMBL" id="ARU54851.1"/>
    </source>
</evidence>
<dbReference type="NCBIfam" id="TIGR01844">
    <property type="entry name" value="type_I_sec_TolC"/>
    <property type="match status" value="1"/>
</dbReference>
<dbReference type="PANTHER" id="PTHR30026">
    <property type="entry name" value="OUTER MEMBRANE PROTEIN TOLC"/>
    <property type="match status" value="1"/>
</dbReference>
<dbReference type="EMBL" id="CP021425">
    <property type="protein sequence ID" value="ARU54851.1"/>
    <property type="molecule type" value="Genomic_DNA"/>
</dbReference>
<evidence type="ECO:0000256" key="3">
    <source>
        <dbReference type="ARBA" id="ARBA00022448"/>
    </source>
</evidence>
<protein>
    <submittedName>
        <fullName evidence="9">Outer membrane protein</fullName>
    </submittedName>
</protein>
<keyword evidence="7" id="KW-0998">Cell outer membrane</keyword>
<accession>A0A1Y0I370</accession>
<dbReference type="Proteomes" id="UP000196027">
    <property type="component" value="Chromosome"/>
</dbReference>
<feature type="signal peptide" evidence="8">
    <location>
        <begin position="1"/>
        <end position="23"/>
    </location>
</feature>
<evidence type="ECO:0000256" key="8">
    <source>
        <dbReference type="SAM" id="SignalP"/>
    </source>
</evidence>
<evidence type="ECO:0000256" key="1">
    <source>
        <dbReference type="ARBA" id="ARBA00004442"/>
    </source>
</evidence>